<feature type="domain" description="HTH tetR-type" evidence="3">
    <location>
        <begin position="5"/>
        <end position="65"/>
    </location>
</feature>
<dbReference type="InterPro" id="IPR009057">
    <property type="entry name" value="Homeodomain-like_sf"/>
</dbReference>
<name>A0AB73T7M6_9FIRM</name>
<dbReference type="SUPFAM" id="SSF46689">
    <property type="entry name" value="Homeodomain-like"/>
    <property type="match status" value="1"/>
</dbReference>
<evidence type="ECO:0000313" key="5">
    <source>
        <dbReference type="Proteomes" id="UP000245412"/>
    </source>
</evidence>
<dbReference type="PROSITE" id="PS50977">
    <property type="entry name" value="HTH_TETR_2"/>
    <property type="match status" value="1"/>
</dbReference>
<proteinExistence type="predicted"/>
<dbReference type="Gene3D" id="1.10.357.10">
    <property type="entry name" value="Tetracycline Repressor, domain 2"/>
    <property type="match status" value="1"/>
</dbReference>
<accession>A0AB73T7M6</accession>
<dbReference type="Pfam" id="PF00440">
    <property type="entry name" value="TetR_N"/>
    <property type="match status" value="1"/>
</dbReference>
<evidence type="ECO:0000256" key="2">
    <source>
        <dbReference type="PROSITE-ProRule" id="PRU00335"/>
    </source>
</evidence>
<keyword evidence="5" id="KW-1185">Reference proteome</keyword>
<evidence type="ECO:0000259" key="3">
    <source>
        <dbReference type="PROSITE" id="PS50977"/>
    </source>
</evidence>
<evidence type="ECO:0000256" key="1">
    <source>
        <dbReference type="ARBA" id="ARBA00023125"/>
    </source>
</evidence>
<dbReference type="EMBL" id="QGGY01000002">
    <property type="protein sequence ID" value="PWJ77930.1"/>
    <property type="molecule type" value="Genomic_DNA"/>
</dbReference>
<feature type="DNA-binding region" description="H-T-H motif" evidence="2">
    <location>
        <begin position="28"/>
        <end position="47"/>
    </location>
</feature>
<dbReference type="Proteomes" id="UP000245412">
    <property type="component" value="Unassembled WGS sequence"/>
</dbReference>
<sequence>MKKGQQTKELLLEAAKAEFREVGYFNASVNGITKRIGAQPSLLSYHFKNINNIIQVINRDFHARIWEELQSRDIKDPLTFLFAYDILINTATHSTPESRRFKCESSASNKVSMYAIFSSSNTMPEIDDSFYDEILEKHNITFPRSMIYNLRLQESAGRRELFIHYYEKDTYKKLSEDEWYRLSVTISYCTVTTLFRFAGIANAVIDKCFYEAFDIILDIDPEKVRLL</sequence>
<dbReference type="AlphaFoldDB" id="A0AB73T7M6"/>
<gene>
    <name evidence="4" type="ORF">C7383_10263</name>
</gene>
<reference evidence="4 5" key="1">
    <citation type="submission" date="2018-05" db="EMBL/GenBank/DDBJ databases">
        <authorList>
            <person name="Goeker M."/>
            <person name="Huntemann M."/>
            <person name="Clum A."/>
            <person name="Pillay M."/>
            <person name="Palaniappan K."/>
            <person name="Varghese N."/>
            <person name="Mikhailova N."/>
            <person name="Stamatis D."/>
            <person name="Reddy T."/>
            <person name="Daum C."/>
            <person name="Shapiro N."/>
            <person name="Ivanova N."/>
            <person name="Kyrpides N."/>
            <person name="Woyke T."/>
        </authorList>
    </citation>
    <scope>NUCLEOTIDE SEQUENCE [LARGE SCALE GENOMIC DNA]</scope>
    <source>
        <strain evidence="4 5">DSM 26524</strain>
    </source>
</reference>
<dbReference type="GO" id="GO:0003677">
    <property type="term" value="F:DNA binding"/>
    <property type="evidence" value="ECO:0007669"/>
    <property type="project" value="UniProtKB-UniRule"/>
</dbReference>
<organism evidence="4 5">
    <name type="scientific">Murimonas intestini</name>
    <dbReference type="NCBI Taxonomy" id="1337051"/>
    <lineage>
        <taxon>Bacteria</taxon>
        <taxon>Bacillati</taxon>
        <taxon>Bacillota</taxon>
        <taxon>Clostridia</taxon>
        <taxon>Lachnospirales</taxon>
        <taxon>Lachnospiraceae</taxon>
        <taxon>Murimonas</taxon>
    </lineage>
</organism>
<evidence type="ECO:0000313" key="4">
    <source>
        <dbReference type="EMBL" id="PWJ77930.1"/>
    </source>
</evidence>
<keyword evidence="1 2" id="KW-0238">DNA-binding</keyword>
<dbReference type="InterPro" id="IPR001647">
    <property type="entry name" value="HTH_TetR"/>
</dbReference>
<comment type="caution">
    <text evidence="4">The sequence shown here is derived from an EMBL/GenBank/DDBJ whole genome shotgun (WGS) entry which is preliminary data.</text>
</comment>
<protein>
    <submittedName>
        <fullName evidence="4">TetR family transcriptional regulator</fullName>
    </submittedName>
</protein>